<reference evidence="14 15" key="1">
    <citation type="journal article" date="2011" name="Cell">
        <title>The monarch butterfly genome yields insights into long-distance migration.</title>
        <authorList>
            <person name="Zhan S."/>
            <person name="Merlin C."/>
            <person name="Boore J.L."/>
            <person name="Reppert S.M."/>
        </authorList>
    </citation>
    <scope>NUCLEOTIDE SEQUENCE [LARGE SCALE GENOMIC DNA]</scope>
    <source>
        <strain evidence="14">F-2</strain>
    </source>
</reference>
<evidence type="ECO:0000256" key="11">
    <source>
        <dbReference type="ARBA" id="ARBA00023303"/>
    </source>
</evidence>
<evidence type="ECO:0000256" key="10">
    <source>
        <dbReference type="ARBA" id="ARBA00023201"/>
    </source>
</evidence>
<comment type="similarity">
    <text evidence="2 12">Belongs to the amiloride-sensitive sodium channel (TC 1.A.6) family.</text>
</comment>
<comment type="caution">
    <text evidence="14">The sequence shown here is derived from an EMBL/GenBank/DDBJ whole genome shotgun (WGS) entry which is preliminary data.</text>
</comment>
<sequence length="188" mass="21304">MKSSAVGRAMRHFYKTTTLHGFKYLCSKYYCDRVGWLLCCVASACCAGVLCAVLWARFLQVPAVLTLHDMRGATMQMKLPTVAVCPPPQSVARLFEQKFEEVTERKSNSAAGRPYFKRASLDNVKKMFFTGYKGEEWVEPKSLTPGFNYLAQMSFTSVIDKDSDKLVDGTCMTTEGYTKRECLVRRRL</sequence>
<keyword evidence="3 12" id="KW-0813">Transport</keyword>
<keyword evidence="5 12" id="KW-0812">Transmembrane</keyword>
<dbReference type="eggNOG" id="KOG4294">
    <property type="taxonomic scope" value="Eukaryota"/>
</dbReference>
<evidence type="ECO:0000256" key="7">
    <source>
        <dbReference type="ARBA" id="ARBA00023053"/>
    </source>
</evidence>
<keyword evidence="10 12" id="KW-0739">Sodium transport</keyword>
<dbReference type="KEGG" id="dpl:KGM_204741"/>
<evidence type="ECO:0000256" key="8">
    <source>
        <dbReference type="ARBA" id="ARBA00023065"/>
    </source>
</evidence>
<proteinExistence type="inferred from homology"/>
<evidence type="ECO:0000256" key="3">
    <source>
        <dbReference type="ARBA" id="ARBA00022448"/>
    </source>
</evidence>
<evidence type="ECO:0000256" key="2">
    <source>
        <dbReference type="ARBA" id="ARBA00007193"/>
    </source>
</evidence>
<evidence type="ECO:0000256" key="1">
    <source>
        <dbReference type="ARBA" id="ARBA00004141"/>
    </source>
</evidence>
<gene>
    <name evidence="14" type="ORF">KGM_204741</name>
</gene>
<dbReference type="GO" id="GO:0005272">
    <property type="term" value="F:sodium channel activity"/>
    <property type="evidence" value="ECO:0007669"/>
    <property type="project" value="UniProtKB-KW"/>
</dbReference>
<evidence type="ECO:0000256" key="4">
    <source>
        <dbReference type="ARBA" id="ARBA00022461"/>
    </source>
</evidence>
<keyword evidence="9 13" id="KW-0472">Membrane</keyword>
<dbReference type="Pfam" id="PF00858">
    <property type="entry name" value="ASC"/>
    <property type="match status" value="1"/>
</dbReference>
<keyword evidence="4 12" id="KW-0894">Sodium channel</keyword>
<evidence type="ECO:0000256" key="9">
    <source>
        <dbReference type="ARBA" id="ARBA00023136"/>
    </source>
</evidence>
<comment type="subcellular location">
    <subcellularLocation>
        <location evidence="1">Membrane</location>
        <topology evidence="1">Multi-pass membrane protein</topology>
    </subcellularLocation>
</comment>
<protein>
    <submittedName>
        <fullName evidence="14">Uncharacterized protein</fullName>
    </submittedName>
</protein>
<keyword evidence="6 13" id="KW-1133">Transmembrane helix</keyword>
<organism evidence="14 15">
    <name type="scientific">Danaus plexippus plexippus</name>
    <dbReference type="NCBI Taxonomy" id="278856"/>
    <lineage>
        <taxon>Eukaryota</taxon>
        <taxon>Metazoa</taxon>
        <taxon>Ecdysozoa</taxon>
        <taxon>Arthropoda</taxon>
        <taxon>Hexapoda</taxon>
        <taxon>Insecta</taxon>
        <taxon>Pterygota</taxon>
        <taxon>Neoptera</taxon>
        <taxon>Endopterygota</taxon>
        <taxon>Lepidoptera</taxon>
        <taxon>Glossata</taxon>
        <taxon>Ditrysia</taxon>
        <taxon>Papilionoidea</taxon>
        <taxon>Nymphalidae</taxon>
        <taxon>Danainae</taxon>
        <taxon>Danaini</taxon>
        <taxon>Danaina</taxon>
        <taxon>Danaus</taxon>
        <taxon>Danaus</taxon>
    </lineage>
</organism>
<dbReference type="GO" id="GO:0016020">
    <property type="term" value="C:membrane"/>
    <property type="evidence" value="ECO:0007669"/>
    <property type="project" value="UniProtKB-SubCell"/>
</dbReference>
<keyword evidence="11 12" id="KW-0407">Ion channel</keyword>
<feature type="transmembrane region" description="Helical" evidence="13">
    <location>
        <begin position="34"/>
        <end position="56"/>
    </location>
</feature>
<keyword evidence="7" id="KW-0915">Sodium</keyword>
<evidence type="ECO:0000256" key="13">
    <source>
        <dbReference type="SAM" id="Phobius"/>
    </source>
</evidence>
<dbReference type="InParanoid" id="A0A212EX28"/>
<evidence type="ECO:0000256" key="5">
    <source>
        <dbReference type="ARBA" id="ARBA00022692"/>
    </source>
</evidence>
<keyword evidence="15" id="KW-1185">Reference proteome</keyword>
<keyword evidence="8 12" id="KW-0406">Ion transport</keyword>
<dbReference type="Proteomes" id="UP000007151">
    <property type="component" value="Unassembled WGS sequence"/>
</dbReference>
<accession>A0A212EX28</accession>
<dbReference type="AlphaFoldDB" id="A0A212EX28"/>
<evidence type="ECO:0000256" key="6">
    <source>
        <dbReference type="ARBA" id="ARBA00022989"/>
    </source>
</evidence>
<dbReference type="EMBL" id="AGBW02011879">
    <property type="protein sequence ID" value="OWR45984.1"/>
    <property type="molecule type" value="Genomic_DNA"/>
</dbReference>
<evidence type="ECO:0000313" key="14">
    <source>
        <dbReference type="EMBL" id="OWR45984.1"/>
    </source>
</evidence>
<evidence type="ECO:0000256" key="12">
    <source>
        <dbReference type="RuleBase" id="RU000679"/>
    </source>
</evidence>
<dbReference type="InterPro" id="IPR001873">
    <property type="entry name" value="ENaC"/>
</dbReference>
<evidence type="ECO:0000313" key="15">
    <source>
        <dbReference type="Proteomes" id="UP000007151"/>
    </source>
</evidence>
<name>A0A212EX28_DANPL</name>